<dbReference type="GO" id="GO:0009910">
    <property type="term" value="P:negative regulation of flower development"/>
    <property type="evidence" value="ECO:0007669"/>
    <property type="project" value="InterPro"/>
</dbReference>
<evidence type="ECO:0000313" key="2">
    <source>
        <dbReference type="EMBL" id="CAL0305655.1"/>
    </source>
</evidence>
<proteinExistence type="predicted"/>
<feature type="region of interest" description="Disordered" evidence="1">
    <location>
        <begin position="1093"/>
        <end position="1116"/>
    </location>
</feature>
<evidence type="ECO:0000256" key="1">
    <source>
        <dbReference type="SAM" id="MobiDB-lite"/>
    </source>
</evidence>
<feature type="region of interest" description="Disordered" evidence="1">
    <location>
        <begin position="856"/>
        <end position="883"/>
    </location>
</feature>
<dbReference type="AlphaFoldDB" id="A0AAV1W8L2"/>
<dbReference type="GO" id="GO:0048367">
    <property type="term" value="P:shoot system development"/>
    <property type="evidence" value="ECO:0007669"/>
    <property type="project" value="InterPro"/>
</dbReference>
<comment type="caution">
    <text evidence="2">The sequence shown here is derived from an EMBL/GenBank/DDBJ whole genome shotgun (WGS) entry which is preliminary data.</text>
</comment>
<sequence length="1116" mass="123788">MGSYIQIDSIYIDLTNSDGKRDAGKCGNFSIRGYVSEIHKKDWKACWPFPIYESEKNTSCPPLDVPKYRCWCCPNCPQESASEDINKDDTNCGTAALQSAATEQDPMPNTLERREIDLNTDPGCDSDFLPFSNEKGKKAVVALNKRIGCEDNGVFGVELASNHKCMDKSYAEIYNGGTPSADNQCQTELTKACSVLGDNPTTIKADKTTNHTTGHPPLHSVACNRTVPSGRTHKIVESDFQGHHPEKTTAFSRRRSRKVRLMTDLLSKNSDPKTDKSTIQGSPPHVTSNSSEGSQSHSMIPGKVDTQGKSTLTNMCRSKKRKFILDEEPGSEDMCVQGDAIEVQKGDATKYKDVMAGIGLQDTTRGFWSKSEIERNHIMAKTSRKNKVIDNHLIPEPHQGKQRVNEDTMDTADKAYASKTLYSRFAPRAITEKGMDKFPFHIPRTENEFSLSTGKGKILQTHREMGSLSSQKNAMPIENPFAYSGGKVMSNIPVTIPIPSAQGTLNGKGGEEGLQHSLNSHVAVQIYDKKCIDQTENRLPSGLPLQEGTSNVHQQKRKDRETDEFGGVHCESLEQLGVHSKHVSQMIIVLLLKETTGARNKVKTVEAVEQLGVLKRYSEQTILSEQGALDDIPMEIVELLAKNQYERCLPDVKNRSSIFDKSTIKKKIQITVGSSACGKGNFSLLKKGQKKKHQEAHKKSFTTTKGEIVKPSKRKSVHYYSPFDGNNLGTNNVRQLGPSFPHMGSSHLGSTRNCKFNGITKECESCNATLQANVGCSLHKTILQEENEASRIRASLTSNHVSLGYDVPKMGGFQPTSASVDITSIQSGALHKQGMRRDIDLNCRNLHVAGPKMLNRKKVPGNVSRTTGRFPFPEKHNGMEPHQNLRGSVDVYSAETISAMHLLSLMDAGKQPNTSFNEGANAQMLRRPYHGNCSTKLDIGTSKTHSTPKRQSSDYYSKSYLSDKSGGCFIGSPTFVPSSSTQRDMKILRDNGAFAGQNSIEFRKREKAKSSNSLLHNRLDTRDTRKTETPVKQKLDFRGTRETMLPVRVTLGSSCMVNRNPADFTMPETGNVYMINGEDLKFEKIISMKRPHFPTPRECKKQRNLKVTKAKEHSKL</sequence>
<dbReference type="GO" id="GO:0045892">
    <property type="term" value="P:negative regulation of DNA-templated transcription"/>
    <property type="evidence" value="ECO:0007669"/>
    <property type="project" value="InterPro"/>
</dbReference>
<reference evidence="2 3" key="1">
    <citation type="submission" date="2024-03" db="EMBL/GenBank/DDBJ databases">
        <authorList>
            <person name="Martinez-Hernandez J."/>
        </authorList>
    </citation>
    <scope>NUCLEOTIDE SEQUENCE [LARGE SCALE GENOMIC DNA]</scope>
</reference>
<evidence type="ECO:0000313" key="3">
    <source>
        <dbReference type="Proteomes" id="UP001497480"/>
    </source>
</evidence>
<protein>
    <recommendedName>
        <fullName evidence="4">Protein EMBRYONIC FLOWER 1</fullName>
    </recommendedName>
</protein>
<dbReference type="PANTHER" id="PTHR35504">
    <property type="entry name" value="PROTEIN EMBRYONIC FLOWER 1"/>
    <property type="match status" value="1"/>
</dbReference>
<feature type="region of interest" description="Disordered" evidence="1">
    <location>
        <begin position="240"/>
        <end position="310"/>
    </location>
</feature>
<dbReference type="PANTHER" id="PTHR35504:SF1">
    <property type="entry name" value="PROTEIN EMBRYONIC FLOWER 1"/>
    <property type="match status" value="1"/>
</dbReference>
<dbReference type="EMBL" id="CAXHTB010000004">
    <property type="protein sequence ID" value="CAL0305655.1"/>
    <property type="molecule type" value="Genomic_DNA"/>
</dbReference>
<dbReference type="InterPro" id="IPR034583">
    <property type="entry name" value="EMF1"/>
</dbReference>
<feature type="region of interest" description="Disordered" evidence="1">
    <location>
        <begin position="539"/>
        <end position="558"/>
    </location>
</feature>
<organism evidence="2 3">
    <name type="scientific">Lupinus luteus</name>
    <name type="common">European yellow lupine</name>
    <dbReference type="NCBI Taxonomy" id="3873"/>
    <lineage>
        <taxon>Eukaryota</taxon>
        <taxon>Viridiplantae</taxon>
        <taxon>Streptophyta</taxon>
        <taxon>Embryophyta</taxon>
        <taxon>Tracheophyta</taxon>
        <taxon>Spermatophyta</taxon>
        <taxon>Magnoliopsida</taxon>
        <taxon>eudicotyledons</taxon>
        <taxon>Gunneridae</taxon>
        <taxon>Pentapetalae</taxon>
        <taxon>rosids</taxon>
        <taxon>fabids</taxon>
        <taxon>Fabales</taxon>
        <taxon>Fabaceae</taxon>
        <taxon>Papilionoideae</taxon>
        <taxon>50 kb inversion clade</taxon>
        <taxon>genistoids sensu lato</taxon>
        <taxon>core genistoids</taxon>
        <taxon>Genisteae</taxon>
        <taxon>Lupinus</taxon>
    </lineage>
</organism>
<name>A0AAV1W8L2_LUPLU</name>
<evidence type="ECO:0008006" key="4">
    <source>
        <dbReference type="Google" id="ProtNLM"/>
    </source>
</evidence>
<keyword evidence="3" id="KW-1185">Reference proteome</keyword>
<feature type="compositionally biased region" description="Polar residues" evidence="1">
    <location>
        <begin position="277"/>
        <end position="298"/>
    </location>
</feature>
<dbReference type="Proteomes" id="UP001497480">
    <property type="component" value="Unassembled WGS sequence"/>
</dbReference>
<accession>A0AAV1W8L2</accession>
<gene>
    <name evidence="2" type="ORF">LLUT_LOCUS6715</name>
</gene>